<keyword evidence="4" id="KW-1185">Reference proteome</keyword>
<evidence type="ECO:0000313" key="3">
    <source>
        <dbReference type="EMBL" id="KAL0566657.1"/>
    </source>
</evidence>
<protein>
    <submittedName>
        <fullName evidence="3">Uncharacterized protein</fullName>
    </submittedName>
</protein>
<gene>
    <name evidence="3" type="ORF">V5O48_015349</name>
</gene>
<feature type="compositionally biased region" description="Low complexity" evidence="2">
    <location>
        <begin position="1"/>
        <end position="14"/>
    </location>
</feature>
<comment type="caution">
    <text evidence="3">The sequence shown here is derived from an EMBL/GenBank/DDBJ whole genome shotgun (WGS) entry which is preliminary data.</text>
</comment>
<organism evidence="3 4">
    <name type="scientific">Marasmius crinis-equi</name>
    <dbReference type="NCBI Taxonomy" id="585013"/>
    <lineage>
        <taxon>Eukaryota</taxon>
        <taxon>Fungi</taxon>
        <taxon>Dikarya</taxon>
        <taxon>Basidiomycota</taxon>
        <taxon>Agaricomycotina</taxon>
        <taxon>Agaricomycetes</taxon>
        <taxon>Agaricomycetidae</taxon>
        <taxon>Agaricales</taxon>
        <taxon>Marasmiineae</taxon>
        <taxon>Marasmiaceae</taxon>
        <taxon>Marasmius</taxon>
    </lineage>
</organism>
<name>A0ABR3EUS8_9AGAR</name>
<keyword evidence="1" id="KW-0175">Coiled coil</keyword>
<dbReference type="EMBL" id="JBAHYK010001824">
    <property type="protein sequence ID" value="KAL0566657.1"/>
    <property type="molecule type" value="Genomic_DNA"/>
</dbReference>
<feature type="non-terminal residue" evidence="3">
    <location>
        <position position="1"/>
    </location>
</feature>
<evidence type="ECO:0000256" key="2">
    <source>
        <dbReference type="SAM" id="MobiDB-lite"/>
    </source>
</evidence>
<evidence type="ECO:0000313" key="4">
    <source>
        <dbReference type="Proteomes" id="UP001465976"/>
    </source>
</evidence>
<accession>A0ABR3EUS8</accession>
<reference evidence="3 4" key="1">
    <citation type="submission" date="2024-02" db="EMBL/GenBank/DDBJ databases">
        <title>A draft genome for the cacao thread blight pathogen Marasmius crinis-equi.</title>
        <authorList>
            <person name="Cohen S.P."/>
            <person name="Baruah I.K."/>
            <person name="Amoako-Attah I."/>
            <person name="Bukari Y."/>
            <person name="Meinhardt L.W."/>
            <person name="Bailey B.A."/>
        </authorList>
    </citation>
    <scope>NUCLEOTIDE SEQUENCE [LARGE SCALE GENOMIC DNA]</scope>
    <source>
        <strain evidence="3 4">GH-76</strain>
    </source>
</reference>
<evidence type="ECO:0000256" key="1">
    <source>
        <dbReference type="SAM" id="Coils"/>
    </source>
</evidence>
<sequence>KKTPAQPAKSQPAAKPEKKAPKKTKFQEFAELELAEEKSREKELENQRLQTLQRREQVTWEGKVELAREERKAAERKMKHEARMKQMEQQHEFRMQMLRSQAGMTILVLLRVLFSLRISRQSHQMDERQVPNQVITPRVL</sequence>
<proteinExistence type="predicted"/>
<feature type="region of interest" description="Disordered" evidence="2">
    <location>
        <begin position="1"/>
        <end position="24"/>
    </location>
</feature>
<dbReference type="Proteomes" id="UP001465976">
    <property type="component" value="Unassembled WGS sequence"/>
</dbReference>
<feature type="coiled-coil region" evidence="1">
    <location>
        <begin position="27"/>
        <end position="90"/>
    </location>
</feature>